<protein>
    <submittedName>
        <fullName evidence="1">Uncharacterized protein</fullName>
    </submittedName>
</protein>
<accession>A0A382H5H8</accession>
<reference evidence="1" key="1">
    <citation type="submission" date="2018-05" db="EMBL/GenBank/DDBJ databases">
        <authorList>
            <person name="Lanie J.A."/>
            <person name="Ng W.-L."/>
            <person name="Kazmierczak K.M."/>
            <person name="Andrzejewski T.M."/>
            <person name="Davidsen T.M."/>
            <person name="Wayne K.J."/>
            <person name="Tettelin H."/>
            <person name="Glass J.I."/>
            <person name="Rusch D."/>
            <person name="Podicherti R."/>
            <person name="Tsui H.-C.T."/>
            <person name="Winkler M.E."/>
        </authorList>
    </citation>
    <scope>NUCLEOTIDE SEQUENCE</scope>
</reference>
<gene>
    <name evidence="1" type="ORF">METZ01_LOCUS235400</name>
</gene>
<dbReference type="EMBL" id="UINC01059294">
    <property type="protein sequence ID" value="SVB82546.1"/>
    <property type="molecule type" value="Genomic_DNA"/>
</dbReference>
<proteinExistence type="predicted"/>
<dbReference type="AlphaFoldDB" id="A0A382H5H8"/>
<sequence length="82" mass="9222">MLKKLLLIALQKIVNLLFPKLRQNGLLEILFALIDMLCCQLVAIELWIYSNITVTCLTLSSLANLSNLADRQNVLPLQTNVV</sequence>
<organism evidence="1">
    <name type="scientific">marine metagenome</name>
    <dbReference type="NCBI Taxonomy" id="408172"/>
    <lineage>
        <taxon>unclassified sequences</taxon>
        <taxon>metagenomes</taxon>
        <taxon>ecological metagenomes</taxon>
    </lineage>
</organism>
<evidence type="ECO:0000313" key="1">
    <source>
        <dbReference type="EMBL" id="SVB82546.1"/>
    </source>
</evidence>
<name>A0A382H5H8_9ZZZZ</name>